<accession>A0AAW0AIW8</accession>
<protein>
    <submittedName>
        <fullName evidence="2">Uncharacterized protein</fullName>
    </submittedName>
</protein>
<dbReference type="EMBL" id="JAWWNJ010000061">
    <property type="protein sequence ID" value="KAK7013122.1"/>
    <property type="molecule type" value="Genomic_DNA"/>
</dbReference>
<dbReference type="AlphaFoldDB" id="A0AAW0AIW8"/>
<evidence type="ECO:0000256" key="1">
    <source>
        <dbReference type="SAM" id="MobiDB-lite"/>
    </source>
</evidence>
<feature type="region of interest" description="Disordered" evidence="1">
    <location>
        <begin position="136"/>
        <end position="156"/>
    </location>
</feature>
<evidence type="ECO:0000313" key="3">
    <source>
        <dbReference type="Proteomes" id="UP001362999"/>
    </source>
</evidence>
<sequence length="252" mass="27427">MAGTWIQARLSSSLDAQELWADRYQSRIARHKAKIVEYEWEVEKSIRYCLIMSEIFVHCLPDPSERSDFYALTTNTKLAPYAAPRRAAPPLTPPSLSTPAEHLDSAAGGANLVVNTTSTDLKTVVSSRLPAPPAFAPLDGEPREHSPFGANPANAIDTPRRRRLLPTPIQVSTRSLPTHPFCTPSTTSTPNSAAPRHLRYQPVAPSPNAHQLAPDSFTTSPPRSLTRFDSVVAANSTLGPDSFRRRPASASA</sequence>
<organism evidence="2 3">
    <name type="scientific">Favolaschia claudopus</name>
    <dbReference type="NCBI Taxonomy" id="2862362"/>
    <lineage>
        <taxon>Eukaryota</taxon>
        <taxon>Fungi</taxon>
        <taxon>Dikarya</taxon>
        <taxon>Basidiomycota</taxon>
        <taxon>Agaricomycotina</taxon>
        <taxon>Agaricomycetes</taxon>
        <taxon>Agaricomycetidae</taxon>
        <taxon>Agaricales</taxon>
        <taxon>Marasmiineae</taxon>
        <taxon>Mycenaceae</taxon>
        <taxon>Favolaschia</taxon>
    </lineage>
</organism>
<feature type="compositionally biased region" description="Low complexity" evidence="1">
    <location>
        <begin position="177"/>
        <end position="195"/>
    </location>
</feature>
<gene>
    <name evidence="2" type="ORF">R3P38DRAFT_3207780</name>
</gene>
<feature type="region of interest" description="Disordered" evidence="1">
    <location>
        <begin position="172"/>
        <end position="224"/>
    </location>
</feature>
<name>A0AAW0AIW8_9AGAR</name>
<reference evidence="2 3" key="1">
    <citation type="journal article" date="2024" name="J Genomics">
        <title>Draft genome sequencing and assembly of Favolaschia claudopus CIRM-BRFM 2984 isolated from oak limbs.</title>
        <authorList>
            <person name="Navarro D."/>
            <person name="Drula E."/>
            <person name="Chaduli D."/>
            <person name="Cazenave R."/>
            <person name="Ahrendt S."/>
            <person name="Wang J."/>
            <person name="Lipzen A."/>
            <person name="Daum C."/>
            <person name="Barry K."/>
            <person name="Grigoriev I.V."/>
            <person name="Favel A."/>
            <person name="Rosso M.N."/>
            <person name="Martin F."/>
        </authorList>
    </citation>
    <scope>NUCLEOTIDE SEQUENCE [LARGE SCALE GENOMIC DNA]</scope>
    <source>
        <strain evidence="2 3">CIRM-BRFM 2984</strain>
    </source>
</reference>
<evidence type="ECO:0000313" key="2">
    <source>
        <dbReference type="EMBL" id="KAK7013122.1"/>
    </source>
</evidence>
<proteinExistence type="predicted"/>
<keyword evidence="3" id="KW-1185">Reference proteome</keyword>
<comment type="caution">
    <text evidence="2">The sequence shown here is derived from an EMBL/GenBank/DDBJ whole genome shotgun (WGS) entry which is preliminary data.</text>
</comment>
<dbReference type="Proteomes" id="UP001362999">
    <property type="component" value="Unassembled WGS sequence"/>
</dbReference>